<evidence type="ECO:0000313" key="6">
    <source>
        <dbReference type="Proteomes" id="UP001235712"/>
    </source>
</evidence>
<evidence type="ECO:0000313" key="5">
    <source>
        <dbReference type="EMBL" id="MDP9825417.1"/>
    </source>
</evidence>
<evidence type="ECO:0000259" key="4">
    <source>
        <dbReference type="SMART" id="SM00701"/>
    </source>
</evidence>
<dbReference type="Gene3D" id="3.40.80.10">
    <property type="entry name" value="Peptidoglycan recognition protein-like"/>
    <property type="match status" value="1"/>
</dbReference>
<dbReference type="PANTHER" id="PTHR11022:SF41">
    <property type="entry name" value="PEPTIDOGLYCAN-RECOGNITION PROTEIN LC-RELATED"/>
    <property type="match status" value="1"/>
</dbReference>
<dbReference type="PANTHER" id="PTHR11022">
    <property type="entry name" value="PEPTIDOGLYCAN RECOGNITION PROTEIN"/>
    <property type="match status" value="1"/>
</dbReference>
<organism evidence="5 6">
    <name type="scientific">Kineosporia succinea</name>
    <dbReference type="NCBI Taxonomy" id="84632"/>
    <lineage>
        <taxon>Bacteria</taxon>
        <taxon>Bacillati</taxon>
        <taxon>Actinomycetota</taxon>
        <taxon>Actinomycetes</taxon>
        <taxon>Kineosporiales</taxon>
        <taxon>Kineosporiaceae</taxon>
        <taxon>Kineosporia</taxon>
    </lineage>
</organism>
<dbReference type="InterPro" id="IPR015510">
    <property type="entry name" value="PGRP"/>
</dbReference>
<feature type="signal peptide" evidence="2">
    <location>
        <begin position="1"/>
        <end position="25"/>
    </location>
</feature>
<protein>
    <recommendedName>
        <fullName evidence="7">N-acetylmuramoyl-L-alanine amidase</fullName>
    </recommendedName>
</protein>
<evidence type="ECO:0000256" key="2">
    <source>
        <dbReference type="SAM" id="SignalP"/>
    </source>
</evidence>
<dbReference type="Proteomes" id="UP001235712">
    <property type="component" value="Unassembled WGS sequence"/>
</dbReference>
<sequence length="849" mass="86838">MRKAPAVLLSCLVAVPLFGAADAWAATDKASSSQGLSISASSVTNPAVVDPTVTKIALSQGFSTAAAKTGILTSRKKTDEFQTVGVTWKGRDVTPDLTIQVRTLRSGTWGGWQELENDQGDDTVATKNVRGGTDPLYVGPSDGVQARVSVRSGKLPSDLKLELVDAGQSDYDTVAAATAPTNYGIASAAQPTIMTRAQWGADESKVKCSPTIGSTVKAAVLHHTAGSNSYTAAQVPSILRGDYAYHLSRGWCDIGYNALVDKYGRIWEGRAGGLDKAVVGAHAGGFNSDTFGVSVIGNYDVAKPSSAAVKAVARVFAWKLQQYHRNPNGTTKLTSAGGGTARYAAGRTVTLPVIMGHRDTGYTACPGRYLYPYLSSIRSQVTTLMQAALTNPSVPKSTVTQGTSLTITARAIRKQSWRLDVTAPCNGGLVARISGNVAAGKEIRATWNGLLADGTQARPGSYTLTLTSSSSTGAAAPVTRTVLITPPTQAAQPTAAPIDGDGGYVAVTPSRIYDTRAGTNIGVGPSGYARVPVLGLGGVPTSGVTSVVVNVTASCSTAETALTVYPTGRSSARPMTTVPRGVTRSVLVTSRIGADGSITVGNTRGVTELTVDVVGFYSAAGAPVQALDGTRVYDSRSAGGALRSGQSRTVTLPPVVGGVASTQISAVIVDLTAVAPAGAGTLVAGDTDLPVLTYRKGESIDNLAIVPVSGGQFSLRNTGSAVNVFADVRGIVTPQADGTVTAVKPVLLTDATLKQKVAKKITVTGSKTAVPSTASGVLIQLSADKPAAATALNAYAYGEKGTNTAVLRVAKGDTRSNHVIVPIGDAGAITLVNGVGTTGVRVDVVGYVS</sequence>
<dbReference type="CDD" id="cd06583">
    <property type="entry name" value="PGRP"/>
    <property type="match status" value="1"/>
</dbReference>
<dbReference type="SUPFAM" id="SSF55846">
    <property type="entry name" value="N-acetylmuramoyl-L-alanine amidase-like"/>
    <property type="match status" value="1"/>
</dbReference>
<comment type="similarity">
    <text evidence="1">Belongs to the N-acetylmuramoyl-L-alanine amidase 2 family.</text>
</comment>
<feature type="chain" id="PRO_5046194907" description="N-acetylmuramoyl-L-alanine amidase" evidence="2">
    <location>
        <begin position="26"/>
        <end position="849"/>
    </location>
</feature>
<feature type="domain" description="N-acetylmuramoyl-L-alanine amidase" evidence="3">
    <location>
        <begin position="204"/>
        <end position="367"/>
    </location>
</feature>
<name>A0ABT9NYB2_9ACTN</name>
<dbReference type="InterPro" id="IPR002502">
    <property type="entry name" value="Amidase_domain"/>
</dbReference>
<dbReference type="EMBL" id="JAUSQZ010000001">
    <property type="protein sequence ID" value="MDP9825417.1"/>
    <property type="molecule type" value="Genomic_DNA"/>
</dbReference>
<gene>
    <name evidence="5" type="ORF">J2S57_001166</name>
</gene>
<dbReference type="SMART" id="SM00701">
    <property type="entry name" value="PGRP"/>
    <property type="match status" value="1"/>
</dbReference>
<evidence type="ECO:0008006" key="7">
    <source>
        <dbReference type="Google" id="ProtNLM"/>
    </source>
</evidence>
<evidence type="ECO:0000256" key="1">
    <source>
        <dbReference type="ARBA" id="ARBA00007553"/>
    </source>
</evidence>
<accession>A0ABT9NYB2</accession>
<feature type="domain" description="Peptidoglycan recognition protein family" evidence="4">
    <location>
        <begin position="191"/>
        <end position="338"/>
    </location>
</feature>
<proteinExistence type="inferred from homology"/>
<dbReference type="InterPro" id="IPR036505">
    <property type="entry name" value="Amidase/PGRP_sf"/>
</dbReference>
<dbReference type="InterPro" id="IPR006619">
    <property type="entry name" value="PGRP_domain_met/bac"/>
</dbReference>
<dbReference type="RefSeq" id="WP_307239171.1">
    <property type="nucleotide sequence ID" value="NZ_JAUSQZ010000001.1"/>
</dbReference>
<dbReference type="SMART" id="SM00644">
    <property type="entry name" value="Ami_2"/>
    <property type="match status" value="1"/>
</dbReference>
<dbReference type="Pfam" id="PF01510">
    <property type="entry name" value="Amidase_2"/>
    <property type="match status" value="1"/>
</dbReference>
<evidence type="ECO:0000259" key="3">
    <source>
        <dbReference type="SMART" id="SM00644"/>
    </source>
</evidence>
<comment type="caution">
    <text evidence="5">The sequence shown here is derived from an EMBL/GenBank/DDBJ whole genome shotgun (WGS) entry which is preliminary data.</text>
</comment>
<keyword evidence="2" id="KW-0732">Signal</keyword>
<keyword evidence="6" id="KW-1185">Reference proteome</keyword>
<reference evidence="5 6" key="1">
    <citation type="submission" date="2023-07" db="EMBL/GenBank/DDBJ databases">
        <title>Sequencing the genomes of 1000 actinobacteria strains.</title>
        <authorList>
            <person name="Klenk H.-P."/>
        </authorList>
    </citation>
    <scope>NUCLEOTIDE SEQUENCE [LARGE SCALE GENOMIC DNA]</scope>
    <source>
        <strain evidence="5 6">DSM 44388</strain>
    </source>
</reference>